<proteinExistence type="predicted"/>
<feature type="compositionally biased region" description="Basic and acidic residues" evidence="1">
    <location>
        <begin position="446"/>
        <end position="457"/>
    </location>
</feature>
<dbReference type="Proteomes" id="UP001287356">
    <property type="component" value="Unassembled WGS sequence"/>
</dbReference>
<evidence type="ECO:0000313" key="2">
    <source>
        <dbReference type="EMBL" id="KAK3383780.1"/>
    </source>
</evidence>
<dbReference type="AlphaFoldDB" id="A0AAE0NLR9"/>
<comment type="caution">
    <text evidence="2">The sequence shown here is derived from an EMBL/GenBank/DDBJ whole genome shotgun (WGS) entry which is preliminary data.</text>
</comment>
<gene>
    <name evidence="2" type="ORF">B0T24DRAFT_654269</name>
</gene>
<feature type="compositionally biased region" description="Polar residues" evidence="1">
    <location>
        <begin position="570"/>
        <end position="594"/>
    </location>
</feature>
<dbReference type="EMBL" id="JAULSN010000001">
    <property type="protein sequence ID" value="KAK3383780.1"/>
    <property type="molecule type" value="Genomic_DNA"/>
</dbReference>
<name>A0AAE0NLR9_9PEZI</name>
<evidence type="ECO:0000313" key="3">
    <source>
        <dbReference type="Proteomes" id="UP001287356"/>
    </source>
</evidence>
<organism evidence="2 3">
    <name type="scientific">Lasiosphaeria ovina</name>
    <dbReference type="NCBI Taxonomy" id="92902"/>
    <lineage>
        <taxon>Eukaryota</taxon>
        <taxon>Fungi</taxon>
        <taxon>Dikarya</taxon>
        <taxon>Ascomycota</taxon>
        <taxon>Pezizomycotina</taxon>
        <taxon>Sordariomycetes</taxon>
        <taxon>Sordariomycetidae</taxon>
        <taxon>Sordariales</taxon>
        <taxon>Lasiosphaeriaceae</taxon>
        <taxon>Lasiosphaeria</taxon>
    </lineage>
</organism>
<keyword evidence="3" id="KW-1185">Reference proteome</keyword>
<feature type="region of interest" description="Disordered" evidence="1">
    <location>
        <begin position="424"/>
        <end position="457"/>
    </location>
</feature>
<feature type="region of interest" description="Disordered" evidence="1">
    <location>
        <begin position="159"/>
        <end position="237"/>
    </location>
</feature>
<reference evidence="2" key="2">
    <citation type="submission" date="2023-06" db="EMBL/GenBank/DDBJ databases">
        <authorList>
            <consortium name="Lawrence Berkeley National Laboratory"/>
            <person name="Haridas S."/>
            <person name="Hensen N."/>
            <person name="Bonometti L."/>
            <person name="Westerberg I."/>
            <person name="Brannstrom I.O."/>
            <person name="Guillou S."/>
            <person name="Cros-Aarteil S."/>
            <person name="Calhoun S."/>
            <person name="Kuo A."/>
            <person name="Mondo S."/>
            <person name="Pangilinan J."/>
            <person name="Riley R."/>
            <person name="Labutti K."/>
            <person name="Andreopoulos B."/>
            <person name="Lipzen A."/>
            <person name="Chen C."/>
            <person name="Yanf M."/>
            <person name="Daum C."/>
            <person name="Ng V."/>
            <person name="Clum A."/>
            <person name="Steindorff A."/>
            <person name="Ohm R."/>
            <person name="Martin F."/>
            <person name="Silar P."/>
            <person name="Natvig D."/>
            <person name="Lalanne C."/>
            <person name="Gautier V."/>
            <person name="Ament-Velasquez S.L."/>
            <person name="Kruys A."/>
            <person name="Hutchinson M.I."/>
            <person name="Powell A.J."/>
            <person name="Barry K."/>
            <person name="Miller A.N."/>
            <person name="Grigoriev I.V."/>
            <person name="Debuchy R."/>
            <person name="Gladieux P."/>
            <person name="Thoren M.H."/>
            <person name="Johannesson H."/>
        </authorList>
    </citation>
    <scope>NUCLEOTIDE SEQUENCE</scope>
    <source>
        <strain evidence="2">CBS 958.72</strain>
    </source>
</reference>
<protein>
    <submittedName>
        <fullName evidence="2">Uncharacterized protein</fullName>
    </submittedName>
</protein>
<feature type="compositionally biased region" description="Polar residues" evidence="1">
    <location>
        <begin position="159"/>
        <end position="183"/>
    </location>
</feature>
<accession>A0AAE0NLR9</accession>
<reference evidence="2" key="1">
    <citation type="journal article" date="2023" name="Mol. Phylogenet. Evol.">
        <title>Genome-scale phylogeny and comparative genomics of the fungal order Sordariales.</title>
        <authorList>
            <person name="Hensen N."/>
            <person name="Bonometti L."/>
            <person name="Westerberg I."/>
            <person name="Brannstrom I.O."/>
            <person name="Guillou S."/>
            <person name="Cros-Aarteil S."/>
            <person name="Calhoun S."/>
            <person name="Haridas S."/>
            <person name="Kuo A."/>
            <person name="Mondo S."/>
            <person name="Pangilinan J."/>
            <person name="Riley R."/>
            <person name="LaButti K."/>
            <person name="Andreopoulos B."/>
            <person name="Lipzen A."/>
            <person name="Chen C."/>
            <person name="Yan M."/>
            <person name="Daum C."/>
            <person name="Ng V."/>
            <person name="Clum A."/>
            <person name="Steindorff A."/>
            <person name="Ohm R.A."/>
            <person name="Martin F."/>
            <person name="Silar P."/>
            <person name="Natvig D.O."/>
            <person name="Lalanne C."/>
            <person name="Gautier V."/>
            <person name="Ament-Velasquez S.L."/>
            <person name="Kruys A."/>
            <person name="Hutchinson M.I."/>
            <person name="Powell A.J."/>
            <person name="Barry K."/>
            <person name="Miller A.N."/>
            <person name="Grigoriev I.V."/>
            <person name="Debuchy R."/>
            <person name="Gladieux P."/>
            <person name="Hiltunen Thoren M."/>
            <person name="Johannesson H."/>
        </authorList>
    </citation>
    <scope>NUCLEOTIDE SEQUENCE</scope>
    <source>
        <strain evidence="2">CBS 958.72</strain>
    </source>
</reference>
<evidence type="ECO:0000256" key="1">
    <source>
        <dbReference type="SAM" id="MobiDB-lite"/>
    </source>
</evidence>
<sequence>MEQVRTARRSASHGSLNRSYAVDVCYRPRVGPSRTFSRPLRSVNENASLLASPGPLESMLKTTTETGDIGLFSIKPVRPPATFHGPHRARPIWGDTSLGGATVSDGFDTFSLRDDRRRLPSYRDTASEIISMYASDSQRSVTSSLSPPFDELGQRSYSMTTCSSRPLPHQKSSGTMESQSSGGLLQRPRSPFPYPTRLKRPGVRPSSPAVTENGGVDYSRMRGRRPAPGLARLGHKRSGLSSSDCDAVYGSQYPHSLSASAPAAWGGRFRSRLDSGTSEHSLRTASLTSIVDMYQPTSCALRAPRHYPRPQPSGSFYYDYSEDFDSISERPPVLVGPLAPVPTRAASMRRPRVLEDGCDVREQCCHLPNSEDKVDLEELFCGSCSCYGGPGQPFLGSTTQLGSLELPDYGANEAVVIAQHPPLQQDRTPESCASGRVGSDYPTNSTDEKAGADSSSCHEVETKVLGKTVVRIEQTVVLRGEETEASSPTDSPNLVDYETYRNNARRLAASSPGVSSQTVDIYRSLPLSWAKKESVSSTSSSHRRRSKYYSIEPGLSDLASLVQHLDRAANTASQEDSATPHSPVNSPEQASPDASSGDPAREESCQGPQIKDDTEDNDDAGGEGDSGARGHKRNPAVTKISTSQLISVVNQNLAPAMSRPQTPILAPHPISPVRELRLQNSVPQLMKALPPLPGGSTRSESYILRMPFDRLDLPARFSPLDLSKIWTPQSMLTKPSVTNTSQPDRDEASSQIAISYGGEDHKATKSGSGKLKLKVSRGALAKSQIEAGGIKRTTIPEQIEGWREASAGPRRPATRGDCNTSSMINLSENGSICHMEDFETSAPSPPAVALSFCETGGHLDDYIVSPVEVRSSFSDESAASGRPPRGLRKRLSDLRVRLAESRLRIAEEPMPETVTSKEMEHVGIDFAILPTASLVDGDKIQLPSRIPARLDDGLPLHHRGFRGRMSKWMKTARQAIMAACTGSRKRG</sequence>
<feature type="compositionally biased region" description="Acidic residues" evidence="1">
    <location>
        <begin position="613"/>
        <end position="622"/>
    </location>
</feature>
<feature type="region of interest" description="Disordered" evidence="1">
    <location>
        <begin position="567"/>
        <end position="639"/>
    </location>
</feature>